<gene>
    <name evidence="3" type="ORF">G7K_5338-t1</name>
</gene>
<feature type="compositionally biased region" description="Acidic residues" evidence="1">
    <location>
        <begin position="104"/>
        <end position="123"/>
    </location>
</feature>
<reference evidence="3 4" key="2">
    <citation type="journal article" date="2014" name="J. Gen. Appl. Microbiol.">
        <title>The early diverging ascomycetous budding yeast Saitoella complicata has three histone deacetylases belonging to the Clr6, Hos2, and Rpd3 lineages.</title>
        <authorList>
            <person name="Nishida H."/>
            <person name="Matsumoto T."/>
            <person name="Kondo S."/>
            <person name="Hamamoto M."/>
            <person name="Yoshikawa H."/>
        </authorList>
    </citation>
    <scope>NUCLEOTIDE SEQUENCE [LARGE SCALE GENOMIC DNA]</scope>
    <source>
        <strain evidence="3 4">NRRL Y-17804</strain>
    </source>
</reference>
<dbReference type="PANTHER" id="PTHR15410:SF2">
    <property type="entry name" value="HIRA-INTERACTING PROTEIN 3"/>
    <property type="match status" value="1"/>
</dbReference>
<dbReference type="RefSeq" id="XP_019022173.1">
    <property type="nucleotide sequence ID" value="XM_019166374.1"/>
</dbReference>
<dbReference type="GO" id="GO:0005634">
    <property type="term" value="C:nucleus"/>
    <property type="evidence" value="ECO:0007669"/>
    <property type="project" value="TreeGrafter"/>
</dbReference>
<name>A0A0E9NP75_SAICN</name>
<dbReference type="AlphaFoldDB" id="A0A0E9NP75"/>
<dbReference type="PANTHER" id="PTHR15410">
    <property type="entry name" value="HIRA-INTERACTING PROTEIN 3"/>
    <property type="match status" value="1"/>
</dbReference>
<evidence type="ECO:0000256" key="1">
    <source>
        <dbReference type="SAM" id="MobiDB-lite"/>
    </source>
</evidence>
<accession>A0A0E9NP75</accession>
<evidence type="ECO:0000313" key="3">
    <source>
        <dbReference type="EMBL" id="GAO51230.1"/>
    </source>
</evidence>
<reference evidence="3 4" key="3">
    <citation type="journal article" date="2015" name="Genome Announc.">
        <title>Draft Genome Sequence of the Archiascomycetous Yeast Saitoella complicata.</title>
        <authorList>
            <person name="Yamauchi K."/>
            <person name="Kondo S."/>
            <person name="Hamamoto M."/>
            <person name="Takahashi Y."/>
            <person name="Ogura Y."/>
            <person name="Hayashi T."/>
            <person name="Nishida H."/>
        </authorList>
    </citation>
    <scope>NUCLEOTIDE SEQUENCE [LARGE SCALE GENOMIC DNA]</scope>
    <source>
        <strain evidence="3 4">NRRL Y-17804</strain>
    </source>
</reference>
<sequence length="311" mass="34530">MALTKRKVIETCKKVVRSSDLKVLTVKTARAQVAEELGVDLEELKSDQWKDIVKDAIHEEVDRLNDEPEEELGRESSQGPSPPPKMKSAKKAPKSPSPEPSPAPEDEDEDEDEEVKDVSDAESDMSSLIDEPMPTKKSRKRKSTSGSPSDSDDILNDAPKPKKKAAPKKEPVKRAKKDSKDSTPVDPEQEKVDNLKKIIVACGVRKQWVKEFADKPDLASQIKHCRKILSDLGMKGEPTISKAKTLREKREFDAEVQALQANKEGNEEEEEEEEEEDAPPRTRGSGKPPARRAAAPRISFAFLGDQSSDSE</sequence>
<feature type="region of interest" description="Disordered" evidence="1">
    <location>
        <begin position="257"/>
        <end position="311"/>
    </location>
</feature>
<protein>
    <recommendedName>
        <fullName evidence="2">DEK-C domain-containing protein</fullName>
    </recommendedName>
</protein>
<keyword evidence="4" id="KW-1185">Reference proteome</keyword>
<comment type="caution">
    <text evidence="3">The sequence shown here is derived from an EMBL/GenBank/DDBJ whole genome shotgun (WGS) entry which is preliminary data.</text>
</comment>
<dbReference type="InterPro" id="IPR014876">
    <property type="entry name" value="DEK_C"/>
</dbReference>
<feature type="domain" description="DEK-C" evidence="2">
    <location>
        <begin position="4"/>
        <end position="60"/>
    </location>
</feature>
<dbReference type="EMBL" id="BACD03000043">
    <property type="protein sequence ID" value="GAO51230.1"/>
    <property type="molecule type" value="Genomic_DNA"/>
</dbReference>
<dbReference type="STRING" id="698492.A0A0E9NP75"/>
<feature type="region of interest" description="Disordered" evidence="1">
    <location>
        <begin position="60"/>
        <end position="191"/>
    </location>
</feature>
<dbReference type="Pfam" id="PF08766">
    <property type="entry name" value="DEK_C"/>
    <property type="match status" value="1"/>
</dbReference>
<feature type="compositionally biased region" description="Basic and acidic residues" evidence="1">
    <location>
        <begin position="60"/>
        <end position="74"/>
    </location>
</feature>
<dbReference type="Proteomes" id="UP000033140">
    <property type="component" value="Unassembled WGS sequence"/>
</dbReference>
<feature type="compositionally biased region" description="Basic and acidic residues" evidence="1">
    <location>
        <begin position="167"/>
        <end position="191"/>
    </location>
</feature>
<dbReference type="OMA" id="KMSARQS"/>
<reference evidence="3 4" key="1">
    <citation type="journal article" date="2011" name="J. Gen. Appl. Microbiol.">
        <title>Draft genome sequencing of the enigmatic yeast Saitoella complicata.</title>
        <authorList>
            <person name="Nishida H."/>
            <person name="Hamamoto M."/>
            <person name="Sugiyama J."/>
        </authorList>
    </citation>
    <scope>NUCLEOTIDE SEQUENCE [LARGE SCALE GENOMIC DNA]</scope>
    <source>
        <strain evidence="3 4">NRRL Y-17804</strain>
    </source>
</reference>
<dbReference type="InterPro" id="IPR037647">
    <property type="entry name" value="HIRIP3"/>
</dbReference>
<proteinExistence type="predicted"/>
<dbReference type="OrthoDB" id="552755at2759"/>
<organism evidence="3 4">
    <name type="scientific">Saitoella complicata (strain BCRC 22490 / CBS 7301 / JCM 7358 / NBRC 10748 / NRRL Y-17804)</name>
    <dbReference type="NCBI Taxonomy" id="698492"/>
    <lineage>
        <taxon>Eukaryota</taxon>
        <taxon>Fungi</taxon>
        <taxon>Dikarya</taxon>
        <taxon>Ascomycota</taxon>
        <taxon>Taphrinomycotina</taxon>
        <taxon>Taphrinomycotina incertae sedis</taxon>
        <taxon>Saitoella</taxon>
    </lineage>
</organism>
<feature type="compositionally biased region" description="Acidic residues" evidence="1">
    <location>
        <begin position="266"/>
        <end position="277"/>
    </location>
</feature>
<evidence type="ECO:0000313" key="4">
    <source>
        <dbReference type="Proteomes" id="UP000033140"/>
    </source>
</evidence>
<evidence type="ECO:0000259" key="2">
    <source>
        <dbReference type="Pfam" id="PF08766"/>
    </source>
</evidence>